<keyword evidence="2" id="KW-0808">Transferase</keyword>
<evidence type="ECO:0000256" key="3">
    <source>
        <dbReference type="ARBA" id="ARBA00022777"/>
    </source>
</evidence>
<dbReference type="Proteomes" id="UP000264006">
    <property type="component" value="Chromosome"/>
</dbReference>
<evidence type="ECO:0000256" key="1">
    <source>
        <dbReference type="ARBA" id="ARBA00010688"/>
    </source>
</evidence>
<dbReference type="RefSeq" id="WP_114593549.1">
    <property type="nucleotide sequence ID" value="NZ_CP031165.1"/>
</dbReference>
<dbReference type="InterPro" id="IPR029056">
    <property type="entry name" value="Ribokinase-like"/>
</dbReference>
<dbReference type="GO" id="GO:0016301">
    <property type="term" value="F:kinase activity"/>
    <property type="evidence" value="ECO:0007669"/>
    <property type="project" value="UniProtKB-KW"/>
</dbReference>
<dbReference type="InterPro" id="IPR002173">
    <property type="entry name" value="Carboh/pur_kinase_PfkB_CS"/>
</dbReference>
<dbReference type="SUPFAM" id="SSF53613">
    <property type="entry name" value="Ribokinase-like"/>
    <property type="match status" value="1"/>
</dbReference>
<dbReference type="InterPro" id="IPR011611">
    <property type="entry name" value="PfkB_dom"/>
</dbReference>
<reference evidence="5 6" key="1">
    <citation type="submission" date="2018-09" db="EMBL/GenBank/DDBJ databases">
        <title>Complete genome sequence of Euzebya sp. DY32-46 isolated from seawater of Pacific Ocean.</title>
        <authorList>
            <person name="Xu L."/>
            <person name="Wu Y.-H."/>
            <person name="Xu X.-W."/>
        </authorList>
    </citation>
    <scope>NUCLEOTIDE SEQUENCE [LARGE SCALE GENOMIC DNA]</scope>
    <source>
        <strain evidence="5 6">DY32-46</strain>
    </source>
</reference>
<evidence type="ECO:0000313" key="6">
    <source>
        <dbReference type="Proteomes" id="UP000264006"/>
    </source>
</evidence>
<comment type="similarity">
    <text evidence="1">Belongs to the carbohydrate kinase PfkB family.</text>
</comment>
<dbReference type="PROSITE" id="PS00583">
    <property type="entry name" value="PFKB_KINASES_1"/>
    <property type="match status" value="1"/>
</dbReference>
<dbReference type="EMBL" id="CP031165">
    <property type="protein sequence ID" value="AXV09353.1"/>
    <property type="molecule type" value="Genomic_DNA"/>
</dbReference>
<gene>
    <name evidence="5" type="ORF">DVS28_a4692</name>
</gene>
<dbReference type="AlphaFoldDB" id="A0A346Y4F6"/>
<dbReference type="InterPro" id="IPR050306">
    <property type="entry name" value="PfkB_Carbo_kinase"/>
</dbReference>
<organism evidence="5 6">
    <name type="scientific">Euzebya pacifica</name>
    <dbReference type="NCBI Taxonomy" id="1608957"/>
    <lineage>
        <taxon>Bacteria</taxon>
        <taxon>Bacillati</taxon>
        <taxon>Actinomycetota</taxon>
        <taxon>Nitriliruptoria</taxon>
        <taxon>Euzebyales</taxon>
    </lineage>
</organism>
<protein>
    <submittedName>
        <fullName evidence="5">Putative Adenosine kinase</fullName>
    </submittedName>
</protein>
<keyword evidence="3 5" id="KW-0418">Kinase</keyword>
<dbReference type="CDD" id="cd01942">
    <property type="entry name" value="ribokinase_group_A"/>
    <property type="match status" value="1"/>
</dbReference>
<dbReference type="Pfam" id="PF00294">
    <property type="entry name" value="PfkB"/>
    <property type="match status" value="1"/>
</dbReference>
<dbReference type="KEGG" id="euz:DVS28_a4692"/>
<evidence type="ECO:0000259" key="4">
    <source>
        <dbReference type="Pfam" id="PF00294"/>
    </source>
</evidence>
<sequence>MRIAVTGSIAEDLLLTFPGKFADMILADQLERLSLSFLADGMQRRRGGVGGNIAYGMGQLGANPILVGAVGDDFLAEYKPWLERNGVDCDSVYVSPDKGMARFLCTTDAAQSQIATFYSGAMEDCKEIDLGPIAEVHGGLDLVVVSPNGPEGMLRHTRDAHAMGIDVVADPSQQLARMHGPEIRPLIEGAKYLICNDYERSLITKKTGWSDEELRAQVEVLVTTHGAKGASIEQPGQDELTVLAVAPQDDVELEPTGAGDAFRAGFLSGLAAGLPLESSAQLGCATATLALETVGPQEYVASPAALRPRLATAYGDESAEAIIDALDF</sequence>
<name>A0A346Y4F6_9ACTN</name>
<evidence type="ECO:0000313" key="5">
    <source>
        <dbReference type="EMBL" id="AXV09353.1"/>
    </source>
</evidence>
<accession>A0A346Y4F6</accession>
<keyword evidence="6" id="KW-1185">Reference proteome</keyword>
<evidence type="ECO:0000256" key="2">
    <source>
        <dbReference type="ARBA" id="ARBA00022679"/>
    </source>
</evidence>
<dbReference type="Gene3D" id="3.40.1190.20">
    <property type="match status" value="1"/>
</dbReference>
<dbReference type="OrthoDB" id="9779730at2"/>
<dbReference type="PANTHER" id="PTHR43085:SF46">
    <property type="entry name" value="ADENOSINE KINASE"/>
    <property type="match status" value="1"/>
</dbReference>
<dbReference type="PANTHER" id="PTHR43085">
    <property type="entry name" value="HEXOKINASE FAMILY MEMBER"/>
    <property type="match status" value="1"/>
</dbReference>
<feature type="domain" description="Carbohydrate kinase PfkB" evidence="4">
    <location>
        <begin position="34"/>
        <end position="298"/>
    </location>
</feature>
<proteinExistence type="inferred from homology"/>